<protein>
    <submittedName>
        <fullName evidence="2">Uncharacterized protein</fullName>
    </submittedName>
</protein>
<feature type="transmembrane region" description="Helical" evidence="1">
    <location>
        <begin position="12"/>
        <end position="31"/>
    </location>
</feature>
<keyword evidence="1" id="KW-0812">Transmembrane</keyword>
<name>A0A8J8JQT4_9BACT</name>
<reference evidence="2" key="1">
    <citation type="submission" date="2019-10" db="EMBL/GenBank/DDBJ databases">
        <title>Draft genome sequence of Panacibacter sp. KCS-6.</title>
        <authorList>
            <person name="Yim K.J."/>
        </authorList>
    </citation>
    <scope>NUCLEOTIDE SEQUENCE</scope>
    <source>
        <strain evidence="2">KCS-6</strain>
    </source>
</reference>
<evidence type="ECO:0000313" key="3">
    <source>
        <dbReference type="Proteomes" id="UP000598971"/>
    </source>
</evidence>
<keyword evidence="3" id="KW-1185">Reference proteome</keyword>
<dbReference type="Proteomes" id="UP000598971">
    <property type="component" value="Unassembled WGS sequence"/>
</dbReference>
<dbReference type="RefSeq" id="WP_171607013.1">
    <property type="nucleotide sequence ID" value="NZ_WHPF01000004.1"/>
</dbReference>
<dbReference type="EMBL" id="WHPF01000004">
    <property type="protein sequence ID" value="NNV55082.1"/>
    <property type="molecule type" value="Genomic_DNA"/>
</dbReference>
<accession>A0A8J8JQT4</accession>
<proteinExistence type="predicted"/>
<evidence type="ECO:0000256" key="1">
    <source>
        <dbReference type="SAM" id="Phobius"/>
    </source>
</evidence>
<evidence type="ECO:0000313" key="2">
    <source>
        <dbReference type="EMBL" id="NNV55082.1"/>
    </source>
</evidence>
<keyword evidence="1" id="KW-0472">Membrane</keyword>
<organism evidence="2 3">
    <name type="scientific">Limnovirga soli</name>
    <dbReference type="NCBI Taxonomy" id="2656915"/>
    <lineage>
        <taxon>Bacteria</taxon>
        <taxon>Pseudomonadati</taxon>
        <taxon>Bacteroidota</taxon>
        <taxon>Chitinophagia</taxon>
        <taxon>Chitinophagales</taxon>
        <taxon>Chitinophagaceae</taxon>
        <taxon>Limnovirga</taxon>
    </lineage>
</organism>
<gene>
    <name evidence="2" type="ORF">GD597_06405</name>
</gene>
<dbReference type="AlphaFoldDB" id="A0A8J8JQT4"/>
<keyword evidence="1" id="KW-1133">Transmembrane helix</keyword>
<sequence>MQKKVKNRTRIIALSILGIFIFSVVKIYNGFLQNEKALTEDLPSTYSLTLEDSNLISKKYQGKLKVIEVYQSKVRAPIAILDFDNKYHLIMYKMILQNDVSLENILHVEMKSVDLSTGYSYGTIGRDIIYRFRYKAGAIKPASALYLTLAGDSLQKVEINDTIINYHLLADNFSIRYSKEDPVDILVIGQERPLGETSIVPIDCLFLKRNRSVYLLLMTPINANASIEPHLLYNIVTGN</sequence>
<comment type="caution">
    <text evidence="2">The sequence shown here is derived from an EMBL/GenBank/DDBJ whole genome shotgun (WGS) entry which is preliminary data.</text>
</comment>